<dbReference type="GO" id="GO:0003824">
    <property type="term" value="F:catalytic activity"/>
    <property type="evidence" value="ECO:0007669"/>
    <property type="project" value="InterPro"/>
</dbReference>
<dbReference type="SMART" id="SM00248">
    <property type="entry name" value="ANK"/>
    <property type="match status" value="10"/>
</dbReference>
<dbReference type="AlphaFoldDB" id="A0A9P7H0A7"/>
<name>A0A9P7H0A7_9HYPO</name>
<protein>
    <recommendedName>
        <fullName evidence="8">Nucleoside phosphorylase domain-containing protein</fullName>
    </recommendedName>
</protein>
<dbReference type="InterPro" id="IPR056884">
    <property type="entry name" value="NPHP3-like_N"/>
</dbReference>
<dbReference type="InterPro" id="IPR002110">
    <property type="entry name" value="Ankyrin_rpt"/>
</dbReference>
<feature type="domain" description="Nephrocystin 3-like N-terminal" evidence="4">
    <location>
        <begin position="396"/>
        <end position="558"/>
    </location>
</feature>
<dbReference type="Pfam" id="PF25521">
    <property type="entry name" value="WHD_TANC1"/>
    <property type="match status" value="1"/>
</dbReference>
<dbReference type="SUPFAM" id="SSF52540">
    <property type="entry name" value="P-loop containing nucleoside triphosphate hydrolases"/>
    <property type="match status" value="1"/>
</dbReference>
<dbReference type="InterPro" id="IPR053137">
    <property type="entry name" value="NLR-like"/>
</dbReference>
<dbReference type="Gene3D" id="3.40.50.300">
    <property type="entry name" value="P-loop containing nucleotide triphosphate hydrolases"/>
    <property type="match status" value="1"/>
</dbReference>
<keyword evidence="2" id="KW-0040">ANK repeat</keyword>
<feature type="domain" description="TANC1/2-like winged helix" evidence="5">
    <location>
        <begin position="679"/>
        <end position="755"/>
    </location>
</feature>
<feature type="domain" description="DUF7069" evidence="3">
    <location>
        <begin position="588"/>
        <end position="655"/>
    </location>
</feature>
<feature type="repeat" description="ANK" evidence="2">
    <location>
        <begin position="899"/>
        <end position="931"/>
    </location>
</feature>
<evidence type="ECO:0000313" key="6">
    <source>
        <dbReference type="EMBL" id="KAG5657633.1"/>
    </source>
</evidence>
<accession>A0A9P7H0A7</accession>
<dbReference type="Pfam" id="PF23239">
    <property type="entry name" value="DUF7069"/>
    <property type="match status" value="1"/>
</dbReference>
<keyword evidence="1" id="KW-0677">Repeat</keyword>
<dbReference type="PANTHER" id="PTHR46082">
    <property type="entry name" value="ATP/GTP-BINDING PROTEIN-RELATED"/>
    <property type="match status" value="1"/>
</dbReference>
<dbReference type="PROSITE" id="PS50297">
    <property type="entry name" value="ANK_REP_REGION"/>
    <property type="match status" value="8"/>
</dbReference>
<comment type="caution">
    <text evidence="6">The sequence shown here is derived from an EMBL/GenBank/DDBJ whole genome shotgun (WGS) entry which is preliminary data.</text>
</comment>
<feature type="repeat" description="ANK" evidence="2">
    <location>
        <begin position="966"/>
        <end position="998"/>
    </location>
</feature>
<dbReference type="EMBL" id="JAGPUO010000016">
    <property type="protein sequence ID" value="KAG5657633.1"/>
    <property type="molecule type" value="Genomic_DNA"/>
</dbReference>
<sequence length="1195" mass="133576">MPDLTAYTVAWICAVDTELVAAKQFLDEEHGNPDDLPPCDDNTYILGKMGKVNIVIVALPRGQYGLVSAAIVSRDLARSFPNVRFGLMVGIGGGAPNPKHDIRLGDIVVSSPGSGIGGVLQYDFGKTIQDESFTITGHLNQSPQCLLRAIPFLNARYESDGDGIDERIGLILDKKPRLQKKYQKPNPDTDKLFRSSYKHSAGQEQDCSTVCTDDSQIILRSVRGEESLMIHFGLIASANQLMKDANIRDKLSAEKDVLCFEMEAAGLMNHFPCLIIRGICDYSDTHKNKVWQGYAAMVAAAYAKDLLCEITPSKVEAENKIGDILSGLQETAQESQDVLKEQRDIAKEQLHAQKGLAKERLSKEQQRCHQLFRLKTSNRDATYEWYKERTEERAEDTCMWFLKHQHFQSWLKQKSGPLLVSADPGCGKSVLAKYLIDQGLPRSATICYFFFKSQDQDTTRQALCALLHQLFSLKPALIEHAIRKYSENGEGLINNTASLWEILQDAVKDPRVGPVIIVLDALDECAESEFKDLMRHVHSQFSSDRSEYGKLKYLLTCRPYGQILSRFWGLLKAFPNIHIPGEEESGIISQEINHVIACRINQLALQQQLSAQIKSRLEERLREASHRTYLWVYLVFDFLEKENFKKTPKGVELAVATLPRSVNEAYEQILSKTDEEPMVRRVLSIILAARRPLNLSEMNVAVNVGYELKSIDDLDLEDDKDFKTRLRSLCGLFVSIHRGSIYLLHQTAREFLLAGVTSSPTMSSKFHWHHSFTTRQTHTVLAEICVLFLNLFNSNCSLMTNKFEGFSSVYKRELFLNYSATNWGAHVREADFMDDANIIPVVLKICDTGSKSYSKWAQYSLTPPTRCLTDLMVASYYGHHSVTKLLLEKGTDINARDGHGRTPLSLAAKNGYEATVKLLLENGADMEAKDSKYSRTPLLKAARNGHVATAKLLLEKGAFTEAKDRHLRTPLWQAIIHLHFATIQLLLEKGADTNCIDIDADTPLVFAIEKRNHTLLKLLLDKGASVECTNGSSETPLLVAVKRGFKDIVELLLEKGAAVDCQNRSGETPLLVATQSGYSDMVKLLLEKGAAIECKSRYGQTPLLAAANWGHNGIVELLLEKGAAVECRNVYRKTPLIVAAQRGYGNIVKQLLEKGASVVSEDIFGQTALACAVDNRHEAMVNILRKASQENIIYS</sequence>
<dbReference type="InterPro" id="IPR055497">
    <property type="entry name" value="DUF7069"/>
</dbReference>
<feature type="repeat" description="ANK" evidence="2">
    <location>
        <begin position="999"/>
        <end position="1031"/>
    </location>
</feature>
<dbReference type="GO" id="GO:0009116">
    <property type="term" value="P:nucleoside metabolic process"/>
    <property type="evidence" value="ECO:0007669"/>
    <property type="project" value="InterPro"/>
</dbReference>
<dbReference type="PROSITE" id="PS50088">
    <property type="entry name" value="ANK_REPEAT"/>
    <property type="match status" value="9"/>
</dbReference>
<evidence type="ECO:0000256" key="2">
    <source>
        <dbReference type="PROSITE-ProRule" id="PRU00023"/>
    </source>
</evidence>
<dbReference type="SUPFAM" id="SSF48403">
    <property type="entry name" value="Ankyrin repeat"/>
    <property type="match status" value="1"/>
</dbReference>
<evidence type="ECO:0000259" key="5">
    <source>
        <dbReference type="Pfam" id="PF25521"/>
    </source>
</evidence>
<evidence type="ECO:0000256" key="1">
    <source>
        <dbReference type="ARBA" id="ARBA00022737"/>
    </source>
</evidence>
<dbReference type="InterPro" id="IPR058056">
    <property type="entry name" value="WH_TANC1/2"/>
</dbReference>
<feature type="repeat" description="ANK" evidence="2">
    <location>
        <begin position="1131"/>
        <end position="1163"/>
    </location>
</feature>
<feature type="repeat" description="ANK" evidence="2">
    <location>
        <begin position="1098"/>
        <end position="1130"/>
    </location>
</feature>
<feature type="repeat" description="ANK" evidence="2">
    <location>
        <begin position="933"/>
        <end position="965"/>
    </location>
</feature>
<keyword evidence="7" id="KW-1185">Reference proteome</keyword>
<feature type="repeat" description="ANK" evidence="2">
    <location>
        <begin position="866"/>
        <end position="898"/>
    </location>
</feature>
<evidence type="ECO:0000259" key="4">
    <source>
        <dbReference type="Pfam" id="PF24883"/>
    </source>
</evidence>
<organism evidence="6 7">
    <name type="scientific">Fusarium avenaceum</name>
    <dbReference type="NCBI Taxonomy" id="40199"/>
    <lineage>
        <taxon>Eukaryota</taxon>
        <taxon>Fungi</taxon>
        <taxon>Dikarya</taxon>
        <taxon>Ascomycota</taxon>
        <taxon>Pezizomycotina</taxon>
        <taxon>Sordariomycetes</taxon>
        <taxon>Hypocreomycetidae</taxon>
        <taxon>Hypocreales</taxon>
        <taxon>Nectriaceae</taxon>
        <taxon>Fusarium</taxon>
        <taxon>Fusarium tricinctum species complex</taxon>
    </lineage>
</organism>
<dbReference type="SUPFAM" id="SSF53167">
    <property type="entry name" value="Purine and uridine phosphorylases"/>
    <property type="match status" value="1"/>
</dbReference>
<feature type="repeat" description="ANK" evidence="2">
    <location>
        <begin position="1032"/>
        <end position="1064"/>
    </location>
</feature>
<dbReference type="Gene3D" id="1.25.40.20">
    <property type="entry name" value="Ankyrin repeat-containing domain"/>
    <property type="match status" value="4"/>
</dbReference>
<dbReference type="InterPro" id="IPR035994">
    <property type="entry name" value="Nucleoside_phosphorylase_sf"/>
</dbReference>
<gene>
    <name evidence="6" type="ORF">KAF25_007666</name>
</gene>
<reference evidence="6" key="1">
    <citation type="submission" date="2021-04" db="EMBL/GenBank/DDBJ databases">
        <title>Draft genome of Fusarium avenaceum strain F156N33, isolated from an atmospheric sample in Virginia.</title>
        <authorList>
            <person name="Yang S."/>
            <person name="Vinatzer B.A."/>
            <person name="Coleman J."/>
        </authorList>
    </citation>
    <scope>NUCLEOTIDE SEQUENCE</scope>
    <source>
        <strain evidence="6">F156N33</strain>
    </source>
</reference>
<evidence type="ECO:0000313" key="7">
    <source>
        <dbReference type="Proteomes" id="UP000782241"/>
    </source>
</evidence>
<dbReference type="Pfam" id="PF24883">
    <property type="entry name" value="NPHP3_N"/>
    <property type="match status" value="1"/>
</dbReference>
<evidence type="ECO:0008006" key="8">
    <source>
        <dbReference type="Google" id="ProtNLM"/>
    </source>
</evidence>
<dbReference type="InterPro" id="IPR036770">
    <property type="entry name" value="Ankyrin_rpt-contain_sf"/>
</dbReference>
<feature type="repeat" description="ANK" evidence="2">
    <location>
        <begin position="1065"/>
        <end position="1097"/>
    </location>
</feature>
<evidence type="ECO:0000259" key="3">
    <source>
        <dbReference type="Pfam" id="PF23239"/>
    </source>
</evidence>
<dbReference type="InterPro" id="IPR027417">
    <property type="entry name" value="P-loop_NTPase"/>
</dbReference>
<dbReference type="Proteomes" id="UP000782241">
    <property type="component" value="Unassembled WGS sequence"/>
</dbReference>
<dbReference type="PANTHER" id="PTHR46082:SF11">
    <property type="entry name" value="AAA+ ATPASE DOMAIN-CONTAINING PROTEIN-RELATED"/>
    <property type="match status" value="1"/>
</dbReference>
<dbReference type="Pfam" id="PF12796">
    <property type="entry name" value="Ank_2"/>
    <property type="match status" value="4"/>
</dbReference>
<dbReference type="Gene3D" id="3.40.50.1580">
    <property type="entry name" value="Nucleoside phosphorylase domain"/>
    <property type="match status" value="1"/>
</dbReference>
<proteinExistence type="predicted"/>